<feature type="binding site" evidence="6">
    <location>
        <position position="234"/>
    </location>
    <ligand>
        <name>a divalent metal cation</name>
        <dbReference type="ChEBI" id="CHEBI:60240"/>
        <label>2</label>
        <note>catalytic</note>
    </ligand>
</feature>
<comment type="cofactor">
    <cofactor evidence="6">
        <name>Co(2+)</name>
        <dbReference type="ChEBI" id="CHEBI:48828"/>
    </cofactor>
    <cofactor evidence="6">
        <name>Zn(2+)</name>
        <dbReference type="ChEBI" id="CHEBI:29105"/>
    </cofactor>
    <cofactor evidence="6">
        <name>Mn(2+)</name>
        <dbReference type="ChEBI" id="CHEBI:29035"/>
    </cofactor>
    <cofactor evidence="6">
        <name>Fe(2+)</name>
        <dbReference type="ChEBI" id="CHEBI:29033"/>
    </cofactor>
    <text evidence="6">Binds 2 divalent metal cations per subunit. Has a high-affinity and a low affinity metal-binding site. The true nature of the physiological cofactor is under debate. The enzyme is active with cobalt, zinc, manganese or divalent iron ions. Most likely, methionine aminopeptidases function as mononuclear Fe(2+)-metalloproteases under physiological conditions, and the catalytically relevant metal-binding site has been assigned to the histidine-containing high-affinity site.</text>
</comment>
<name>A0A1G1VHD9_9BACT</name>
<dbReference type="Proteomes" id="UP000177685">
    <property type="component" value="Unassembled WGS sequence"/>
</dbReference>
<feature type="binding site" evidence="6">
    <location>
        <position position="105"/>
    </location>
    <ligand>
        <name>a divalent metal cation</name>
        <dbReference type="ChEBI" id="CHEBI:60240"/>
        <label>1</label>
    </ligand>
</feature>
<reference evidence="9 10" key="1">
    <citation type="journal article" date="2016" name="Nat. Commun.">
        <title>Thousands of microbial genomes shed light on interconnected biogeochemical processes in an aquifer system.</title>
        <authorList>
            <person name="Anantharaman K."/>
            <person name="Brown C.T."/>
            <person name="Hug L.A."/>
            <person name="Sharon I."/>
            <person name="Castelle C.J."/>
            <person name="Probst A.J."/>
            <person name="Thomas B.C."/>
            <person name="Singh A."/>
            <person name="Wilkins M.J."/>
            <person name="Karaoz U."/>
            <person name="Brodie E.L."/>
            <person name="Williams K.H."/>
            <person name="Hubbard S.S."/>
            <person name="Banfield J.F."/>
        </authorList>
    </citation>
    <scope>NUCLEOTIDE SEQUENCE [LARGE SCALE GENOMIC DNA]</scope>
</reference>
<dbReference type="Pfam" id="PF00557">
    <property type="entry name" value="Peptidase_M24"/>
    <property type="match status" value="1"/>
</dbReference>
<evidence type="ECO:0000256" key="7">
    <source>
        <dbReference type="RuleBase" id="RU003653"/>
    </source>
</evidence>
<evidence type="ECO:0000259" key="8">
    <source>
        <dbReference type="Pfam" id="PF00557"/>
    </source>
</evidence>
<evidence type="ECO:0000313" key="10">
    <source>
        <dbReference type="Proteomes" id="UP000177685"/>
    </source>
</evidence>
<dbReference type="GO" id="GO:0006508">
    <property type="term" value="P:proteolysis"/>
    <property type="evidence" value="ECO:0007669"/>
    <property type="project" value="UniProtKB-KW"/>
</dbReference>
<keyword evidence="5 6" id="KW-0378">Hydrolase</keyword>
<evidence type="ECO:0000256" key="5">
    <source>
        <dbReference type="ARBA" id="ARBA00022801"/>
    </source>
</evidence>
<dbReference type="Gene3D" id="3.90.230.10">
    <property type="entry name" value="Creatinase/methionine aminopeptidase superfamily"/>
    <property type="match status" value="1"/>
</dbReference>
<dbReference type="InterPro" id="IPR036005">
    <property type="entry name" value="Creatinase/aminopeptidase-like"/>
</dbReference>
<dbReference type="GO" id="GO:0070006">
    <property type="term" value="F:metalloaminopeptidase activity"/>
    <property type="evidence" value="ECO:0007669"/>
    <property type="project" value="UniProtKB-UniRule"/>
</dbReference>
<organism evidence="9 10">
    <name type="scientific">Candidatus Blackburnbacteria bacterium RIFCSPLOWO2_01_FULL_41_27</name>
    <dbReference type="NCBI Taxonomy" id="1797520"/>
    <lineage>
        <taxon>Bacteria</taxon>
        <taxon>Candidatus Blackburniibacteriota</taxon>
    </lineage>
</organism>
<dbReference type="SUPFAM" id="SSF55920">
    <property type="entry name" value="Creatinase/aminopeptidase"/>
    <property type="match status" value="1"/>
</dbReference>
<dbReference type="HAMAP" id="MF_01974">
    <property type="entry name" value="MetAP_1"/>
    <property type="match status" value="1"/>
</dbReference>
<dbReference type="InterPro" id="IPR000994">
    <property type="entry name" value="Pept_M24"/>
</dbReference>
<evidence type="ECO:0000313" key="9">
    <source>
        <dbReference type="EMBL" id="OGY14845.1"/>
    </source>
</evidence>
<comment type="function">
    <text evidence="1 6">Removes the N-terminal methionine from nascent proteins. The N-terminal methionine is often cleaved when the second residue in the primary sequence is small and uncharged (Met-Ala-, Cys, Gly, Pro, Ser, Thr, or Val). Requires deformylation of the N(alpha)-formylated initiator methionine before it can be hydrolyzed.</text>
</comment>
<dbReference type="EC" id="3.4.11.18" evidence="6 7"/>
<feature type="binding site" evidence="6">
    <location>
        <position position="168"/>
    </location>
    <ligand>
        <name>a divalent metal cation</name>
        <dbReference type="ChEBI" id="CHEBI:60240"/>
        <label>2</label>
        <note>catalytic</note>
    </ligand>
</feature>
<dbReference type="AlphaFoldDB" id="A0A1G1VHD9"/>
<keyword evidence="3 6" id="KW-0645">Protease</keyword>
<dbReference type="GO" id="GO:0005829">
    <property type="term" value="C:cytosol"/>
    <property type="evidence" value="ECO:0007669"/>
    <property type="project" value="TreeGrafter"/>
</dbReference>
<comment type="subunit">
    <text evidence="6">Monomer.</text>
</comment>
<proteinExistence type="inferred from homology"/>
<keyword evidence="4 6" id="KW-0479">Metal-binding</keyword>
<dbReference type="PANTHER" id="PTHR43330">
    <property type="entry name" value="METHIONINE AMINOPEPTIDASE"/>
    <property type="match status" value="1"/>
</dbReference>
<dbReference type="GO" id="GO:0046872">
    <property type="term" value="F:metal ion binding"/>
    <property type="evidence" value="ECO:0007669"/>
    <property type="project" value="UniProtKB-UniRule"/>
</dbReference>
<feature type="binding site" evidence="6">
    <location>
        <position position="175"/>
    </location>
    <ligand>
        <name>substrate</name>
    </ligand>
</feature>
<feature type="domain" description="Peptidase M24" evidence="8">
    <location>
        <begin position="12"/>
        <end position="240"/>
    </location>
</feature>
<sequence length="249" mass="27237">MIHLKTPQEIKIMREGGKRLGQVKAAIREMLAPGVIPCDIDRKAEELMEKAGGQPSFKKVRGYHWATCININDGVVHGVPSQIPFEEGDLVKVDLGLFYQGLHTDTSFTFFLGKIDPDKKKFLEIGKEALNKAIVQAKPGNRMFDISHSMQEVLEGAGYSPTRSLTGHGIGRELHEDPPVPCLWVGRGRGELLAEGMVLAIEAIYTLGSPELILSSQDNWTISTKDGKIAGYFEETVAITANGPLVLTA</sequence>
<evidence type="ECO:0000256" key="4">
    <source>
        <dbReference type="ARBA" id="ARBA00022723"/>
    </source>
</evidence>
<dbReference type="InterPro" id="IPR001714">
    <property type="entry name" value="Pept_M24_MAP"/>
</dbReference>
<dbReference type="EMBL" id="MHCD01000004">
    <property type="protein sequence ID" value="OGY14845.1"/>
    <property type="molecule type" value="Genomic_DNA"/>
</dbReference>
<evidence type="ECO:0000256" key="2">
    <source>
        <dbReference type="ARBA" id="ARBA00022438"/>
    </source>
</evidence>
<dbReference type="PANTHER" id="PTHR43330:SF27">
    <property type="entry name" value="METHIONINE AMINOPEPTIDASE"/>
    <property type="match status" value="1"/>
</dbReference>
<gene>
    <name evidence="6" type="primary">map</name>
    <name evidence="9" type="ORF">A3A58_01040</name>
</gene>
<dbReference type="GO" id="GO:0004239">
    <property type="term" value="F:initiator methionyl aminopeptidase activity"/>
    <property type="evidence" value="ECO:0007669"/>
    <property type="project" value="UniProtKB-UniRule"/>
</dbReference>
<dbReference type="NCBIfam" id="TIGR00500">
    <property type="entry name" value="met_pdase_I"/>
    <property type="match status" value="1"/>
</dbReference>
<comment type="caution">
    <text evidence="9">The sequence shown here is derived from an EMBL/GenBank/DDBJ whole genome shotgun (WGS) entry which is preliminary data.</text>
</comment>
<feature type="binding site" evidence="6">
    <location>
        <position position="234"/>
    </location>
    <ligand>
        <name>a divalent metal cation</name>
        <dbReference type="ChEBI" id="CHEBI:60240"/>
        <label>1</label>
    </ligand>
</feature>
<evidence type="ECO:0000256" key="6">
    <source>
        <dbReference type="HAMAP-Rule" id="MF_01974"/>
    </source>
</evidence>
<comment type="similarity">
    <text evidence="6">Belongs to the peptidase M24A family. Methionine aminopeptidase type 1 subfamily.</text>
</comment>
<feature type="binding site" evidence="6">
    <location>
        <position position="105"/>
    </location>
    <ligand>
        <name>a divalent metal cation</name>
        <dbReference type="ChEBI" id="CHEBI:60240"/>
        <label>2</label>
        <note>catalytic</note>
    </ligand>
</feature>
<accession>A0A1G1VHD9</accession>
<feature type="binding site" evidence="6">
    <location>
        <position position="77"/>
    </location>
    <ligand>
        <name>substrate</name>
    </ligand>
</feature>
<evidence type="ECO:0000256" key="1">
    <source>
        <dbReference type="ARBA" id="ARBA00002521"/>
    </source>
</evidence>
<dbReference type="InterPro" id="IPR002467">
    <property type="entry name" value="Pept_M24A_MAP1"/>
</dbReference>
<evidence type="ECO:0000256" key="3">
    <source>
        <dbReference type="ARBA" id="ARBA00022670"/>
    </source>
</evidence>
<feature type="binding site" evidence="6">
    <location>
        <position position="202"/>
    </location>
    <ligand>
        <name>a divalent metal cation</name>
        <dbReference type="ChEBI" id="CHEBI:60240"/>
        <label>2</label>
        <note>catalytic</note>
    </ligand>
</feature>
<dbReference type="PRINTS" id="PR00599">
    <property type="entry name" value="MAPEPTIDASE"/>
</dbReference>
<keyword evidence="2 6" id="KW-0031">Aminopeptidase</keyword>
<protein>
    <recommendedName>
        <fullName evidence="6 7">Methionine aminopeptidase</fullName>
        <shortName evidence="6">MAP</shortName>
        <shortName evidence="6">MetAP</shortName>
        <ecNumber evidence="6 7">3.4.11.18</ecNumber>
    </recommendedName>
    <alternativeName>
        <fullName evidence="6">Peptidase M</fullName>
    </alternativeName>
</protein>
<feature type="binding site" evidence="6">
    <location>
        <position position="94"/>
    </location>
    <ligand>
        <name>a divalent metal cation</name>
        <dbReference type="ChEBI" id="CHEBI:60240"/>
        <label>1</label>
    </ligand>
</feature>
<comment type="catalytic activity">
    <reaction evidence="6 7">
        <text>Release of N-terminal amino acids, preferentially methionine, from peptides and arylamides.</text>
        <dbReference type="EC" id="3.4.11.18"/>
    </reaction>
</comment>